<comment type="caution">
    <text evidence="2">The sequence shown here is derived from an EMBL/GenBank/DDBJ whole genome shotgun (WGS) entry which is preliminary data.</text>
</comment>
<feature type="transmembrane region" description="Helical" evidence="1">
    <location>
        <begin position="58"/>
        <end position="81"/>
    </location>
</feature>
<reference evidence="2 3" key="1">
    <citation type="submission" date="2021-04" db="EMBL/GenBank/DDBJ databases">
        <title>The complete genome sequence of Neokomagataea sp. TBRC 2177.</title>
        <authorList>
            <person name="Charoenyingcharoen P."/>
            <person name="Yukphan P."/>
        </authorList>
    </citation>
    <scope>NUCLEOTIDE SEQUENCE [LARGE SCALE GENOMIC DNA]</scope>
    <source>
        <strain evidence="2 3">TBRC 2177</strain>
    </source>
</reference>
<feature type="transmembrane region" description="Helical" evidence="1">
    <location>
        <begin position="33"/>
        <end position="51"/>
    </location>
</feature>
<protein>
    <submittedName>
        <fullName evidence="2">Uncharacterized protein</fullName>
    </submittedName>
</protein>
<evidence type="ECO:0000313" key="2">
    <source>
        <dbReference type="EMBL" id="MBR0558793.1"/>
    </source>
</evidence>
<keyword evidence="3" id="KW-1185">Reference proteome</keyword>
<keyword evidence="1" id="KW-0472">Membrane</keyword>
<evidence type="ECO:0000313" key="3">
    <source>
        <dbReference type="Proteomes" id="UP000677812"/>
    </source>
</evidence>
<accession>A0ABS5E4H1</accession>
<dbReference type="Proteomes" id="UP000677812">
    <property type="component" value="Unassembled WGS sequence"/>
</dbReference>
<keyword evidence="1" id="KW-1133">Transmembrane helix</keyword>
<keyword evidence="1" id="KW-0812">Transmembrane</keyword>
<dbReference type="RefSeq" id="WP_211680314.1">
    <property type="nucleotide sequence ID" value="NZ_JAGRQH010000001.1"/>
</dbReference>
<organism evidence="2 3">
    <name type="scientific">Neokomagataea anthophila</name>
    <dbReference type="NCBI Taxonomy" id="2826925"/>
    <lineage>
        <taxon>Bacteria</taxon>
        <taxon>Pseudomonadati</taxon>
        <taxon>Pseudomonadota</taxon>
        <taxon>Alphaproteobacteria</taxon>
        <taxon>Acetobacterales</taxon>
        <taxon>Acetobacteraceae</taxon>
        <taxon>Neokomagataea</taxon>
    </lineage>
</organism>
<proteinExistence type="predicted"/>
<sequence length="94" mass="10500">MSSIFAVSSALFLYLSAPAQVLLRQPLPRTMSWVLAACMWSVSWVVLWRVFSFPAALSLALLMVMLGAMALAFLSGLFSAVKNMRRDRIFQRNA</sequence>
<evidence type="ECO:0000256" key="1">
    <source>
        <dbReference type="SAM" id="Phobius"/>
    </source>
</evidence>
<dbReference type="EMBL" id="JAGRQH010000001">
    <property type="protein sequence ID" value="MBR0558793.1"/>
    <property type="molecule type" value="Genomic_DNA"/>
</dbReference>
<name>A0ABS5E4H1_9PROT</name>
<gene>
    <name evidence="2" type="ORF">KB213_01775</name>
</gene>